<gene>
    <name evidence="7" type="ORF">WI372_03660</name>
</gene>
<reference evidence="7 8" key="1">
    <citation type="submission" date="2024-02" db="EMBL/GenBank/DDBJ databases">
        <title>A novel Gemmatimonadota bacterium.</title>
        <authorList>
            <person name="Du Z.-J."/>
            <person name="Ye Y.-Q."/>
        </authorList>
    </citation>
    <scope>NUCLEOTIDE SEQUENCE [LARGE SCALE GENOMIC DNA]</scope>
    <source>
        <strain evidence="7 8">DH-20</strain>
    </source>
</reference>
<dbReference type="PIRSF" id="PIRSF006648">
    <property type="entry name" value="DrrB"/>
    <property type="match status" value="1"/>
</dbReference>
<keyword evidence="3 5" id="KW-1133">Transmembrane helix</keyword>
<evidence type="ECO:0000256" key="3">
    <source>
        <dbReference type="ARBA" id="ARBA00022989"/>
    </source>
</evidence>
<evidence type="ECO:0000256" key="5">
    <source>
        <dbReference type="RuleBase" id="RU361157"/>
    </source>
</evidence>
<feature type="transmembrane region" description="Helical" evidence="5">
    <location>
        <begin position="114"/>
        <end position="132"/>
    </location>
</feature>
<comment type="caution">
    <text evidence="7">The sequence shown here is derived from an EMBL/GenBank/DDBJ whole genome shotgun (WGS) entry which is preliminary data.</text>
</comment>
<dbReference type="PANTHER" id="PTHR43229:SF6">
    <property type="entry name" value="ABC-TYPE MULTIDRUG TRANSPORT SYSTEM, PERMEASE COMPONENT"/>
    <property type="match status" value="1"/>
</dbReference>
<evidence type="ECO:0000313" key="8">
    <source>
        <dbReference type="Proteomes" id="UP001484239"/>
    </source>
</evidence>
<evidence type="ECO:0000259" key="6">
    <source>
        <dbReference type="PROSITE" id="PS51012"/>
    </source>
</evidence>
<proteinExistence type="inferred from homology"/>
<protein>
    <recommendedName>
        <fullName evidence="5">Transport permease protein</fullName>
    </recommendedName>
</protein>
<dbReference type="InterPro" id="IPR013525">
    <property type="entry name" value="ABC2_TM"/>
</dbReference>
<feature type="transmembrane region" description="Helical" evidence="5">
    <location>
        <begin position="232"/>
        <end position="254"/>
    </location>
</feature>
<feature type="transmembrane region" description="Helical" evidence="5">
    <location>
        <begin position="144"/>
        <end position="166"/>
    </location>
</feature>
<dbReference type="InterPro" id="IPR000412">
    <property type="entry name" value="ABC_2_transport"/>
</dbReference>
<comment type="similarity">
    <text evidence="5">Belongs to the ABC-2 integral membrane protein family.</text>
</comment>
<dbReference type="PANTHER" id="PTHR43229">
    <property type="entry name" value="NODULATION PROTEIN J"/>
    <property type="match status" value="1"/>
</dbReference>
<dbReference type="Pfam" id="PF01061">
    <property type="entry name" value="ABC2_membrane"/>
    <property type="match status" value="1"/>
</dbReference>
<keyword evidence="5" id="KW-1003">Cell membrane</keyword>
<evidence type="ECO:0000256" key="4">
    <source>
        <dbReference type="ARBA" id="ARBA00023136"/>
    </source>
</evidence>
<dbReference type="InterPro" id="IPR051784">
    <property type="entry name" value="Nod_factor_ABC_transporter"/>
</dbReference>
<name>A0ABU9E5V5_9BACT</name>
<dbReference type="EMBL" id="JBBHLI010000001">
    <property type="protein sequence ID" value="MEK9500064.1"/>
    <property type="molecule type" value="Genomic_DNA"/>
</dbReference>
<sequence length="266" mass="27361">MGEVMALVWAQWRTNLSYRVRMIYTLVGVVVSVVPLFFIADAVQPVMAEAIAAEGGQAFGFLLVGLAGVGMISVAILALPRAISAGVATGVLEALMATPAGIGRILAGLSSYEIAFALARTLVTLGVGWALGANLQVSGVLPGLLILLLITLAHLPFALAGSALVLAFRTTGPLPQGVMLVSTLLGGAYYPTHVIPSWLESVSTVVPLTYGLRALRGVLLEGLPLAAVLPDLTVLCAAGAGLFALGAASFALALRHARRHGTLAQY</sequence>
<dbReference type="RefSeq" id="WP_405277685.1">
    <property type="nucleotide sequence ID" value="NZ_CP144380.1"/>
</dbReference>
<keyword evidence="5" id="KW-0813">Transport</keyword>
<evidence type="ECO:0000256" key="2">
    <source>
        <dbReference type="ARBA" id="ARBA00022692"/>
    </source>
</evidence>
<dbReference type="InterPro" id="IPR047817">
    <property type="entry name" value="ABC2_TM_bact-type"/>
</dbReference>
<organism evidence="7 8">
    <name type="scientific">Gaopeijia maritima</name>
    <dbReference type="NCBI Taxonomy" id="3119007"/>
    <lineage>
        <taxon>Bacteria</taxon>
        <taxon>Pseudomonadati</taxon>
        <taxon>Gemmatimonadota</taxon>
        <taxon>Longimicrobiia</taxon>
        <taxon>Gaopeijiales</taxon>
        <taxon>Gaopeijiaceae</taxon>
        <taxon>Gaopeijia</taxon>
    </lineage>
</organism>
<dbReference type="Proteomes" id="UP001484239">
    <property type="component" value="Unassembled WGS sequence"/>
</dbReference>
<feature type="domain" description="ABC transmembrane type-2" evidence="6">
    <location>
        <begin position="27"/>
        <end position="253"/>
    </location>
</feature>
<feature type="transmembrane region" description="Helical" evidence="5">
    <location>
        <begin position="178"/>
        <end position="199"/>
    </location>
</feature>
<feature type="transmembrane region" description="Helical" evidence="5">
    <location>
        <begin position="59"/>
        <end position="79"/>
    </location>
</feature>
<evidence type="ECO:0000256" key="1">
    <source>
        <dbReference type="ARBA" id="ARBA00004141"/>
    </source>
</evidence>
<accession>A0ABU9E5V5</accession>
<keyword evidence="8" id="KW-1185">Reference proteome</keyword>
<evidence type="ECO:0000313" key="7">
    <source>
        <dbReference type="EMBL" id="MEK9500064.1"/>
    </source>
</evidence>
<keyword evidence="4 5" id="KW-0472">Membrane</keyword>
<feature type="transmembrane region" description="Helical" evidence="5">
    <location>
        <begin position="20"/>
        <end position="39"/>
    </location>
</feature>
<dbReference type="PROSITE" id="PS51012">
    <property type="entry name" value="ABC_TM2"/>
    <property type="match status" value="1"/>
</dbReference>
<comment type="subcellular location">
    <subcellularLocation>
        <location evidence="5">Cell membrane</location>
        <topology evidence="5">Multi-pass membrane protein</topology>
    </subcellularLocation>
    <subcellularLocation>
        <location evidence="1">Membrane</location>
        <topology evidence="1">Multi-pass membrane protein</topology>
    </subcellularLocation>
</comment>
<keyword evidence="2 5" id="KW-0812">Transmembrane</keyword>